<dbReference type="RefSeq" id="XP_026687013.1">
    <property type="nucleotide sequence ID" value="XM_026831212.1"/>
</dbReference>
<evidence type="ECO:0000313" key="4">
    <source>
        <dbReference type="RefSeq" id="XP_026687013.1"/>
    </source>
</evidence>
<dbReference type="InterPro" id="IPR036872">
    <property type="entry name" value="CH_dom_sf"/>
</dbReference>
<dbReference type="PROSITE" id="PS50021">
    <property type="entry name" value="CH"/>
    <property type="match status" value="1"/>
</dbReference>
<feature type="domain" description="Calponin-homology (CH)" evidence="2">
    <location>
        <begin position="148"/>
        <end position="249"/>
    </location>
</feature>
<dbReference type="SMART" id="SM00033">
    <property type="entry name" value="CH"/>
    <property type="match status" value="1"/>
</dbReference>
<dbReference type="InterPro" id="IPR001715">
    <property type="entry name" value="CH_dom"/>
</dbReference>
<dbReference type="Pfam" id="PF00307">
    <property type="entry name" value="CH"/>
    <property type="match status" value="1"/>
</dbReference>
<feature type="compositionally biased region" description="Low complexity" evidence="1">
    <location>
        <begin position="9"/>
        <end position="19"/>
    </location>
</feature>
<reference evidence="4" key="1">
    <citation type="submission" date="2025-08" db="UniProtKB">
        <authorList>
            <consortium name="RefSeq"/>
        </authorList>
    </citation>
    <scope>IDENTIFICATION</scope>
</reference>
<evidence type="ECO:0000259" key="2">
    <source>
        <dbReference type="PROSITE" id="PS50021"/>
    </source>
</evidence>
<dbReference type="PANTHER" id="PTHR23167">
    <property type="entry name" value="CALPONIN HOMOLOGY DOMAIN-CONTAINING PROTEIN DDB_G0272472-RELATED"/>
    <property type="match status" value="1"/>
</dbReference>
<evidence type="ECO:0000313" key="3">
    <source>
        <dbReference type="Proteomes" id="UP000079169"/>
    </source>
</evidence>
<dbReference type="PaxDb" id="121845-A0A3Q0JIR1"/>
<name>A0A3Q0JIR1_DIACI</name>
<accession>A0A3Q0JIR1</accession>
<feature type="region of interest" description="Disordered" evidence="1">
    <location>
        <begin position="1"/>
        <end position="29"/>
    </location>
</feature>
<proteinExistence type="predicted"/>
<keyword evidence="3" id="KW-1185">Reference proteome</keyword>
<dbReference type="STRING" id="121845.A0A3Q0JIR1"/>
<evidence type="ECO:0000256" key="1">
    <source>
        <dbReference type="SAM" id="MobiDB-lite"/>
    </source>
</evidence>
<feature type="region of interest" description="Disordered" evidence="1">
    <location>
        <begin position="59"/>
        <end position="78"/>
    </location>
</feature>
<dbReference type="KEGG" id="dci:113471793"/>
<organism evidence="3 4">
    <name type="scientific">Diaphorina citri</name>
    <name type="common">Asian citrus psyllid</name>
    <dbReference type="NCBI Taxonomy" id="121845"/>
    <lineage>
        <taxon>Eukaryota</taxon>
        <taxon>Metazoa</taxon>
        <taxon>Ecdysozoa</taxon>
        <taxon>Arthropoda</taxon>
        <taxon>Hexapoda</taxon>
        <taxon>Insecta</taxon>
        <taxon>Pterygota</taxon>
        <taxon>Neoptera</taxon>
        <taxon>Paraneoptera</taxon>
        <taxon>Hemiptera</taxon>
        <taxon>Sternorrhyncha</taxon>
        <taxon>Psylloidea</taxon>
        <taxon>Psyllidae</taxon>
        <taxon>Diaphorininae</taxon>
        <taxon>Diaphorina</taxon>
    </lineage>
</organism>
<dbReference type="PANTHER" id="PTHR23167:SF86">
    <property type="entry name" value="CALPONIN-HOMOLOGY (CH) DOMAIN-CONTAINING PROTEIN"/>
    <property type="match status" value="1"/>
</dbReference>
<dbReference type="InterPro" id="IPR050540">
    <property type="entry name" value="F-actin_Monoox_Mical"/>
</dbReference>
<dbReference type="GeneID" id="113471793"/>
<sequence length="249" mass="28182">MSLYRFMKTTTSNHSSTSGSPGGGRLFVQGTREENDRDNIGDHKNDVKDLQALYTRRHLSSDVVGSSHESNKARKVGSMKCVTTRIVRKTTTMTRGEEKSVSESMMRAGEVQMLQMPGESTSETHSHHEIQAKRAKISDIVMGAEPNVSARDALLKWARRTTSKYPGVRVSDFTSSWRDGLAFNAIIHRNRPDLVDWRTIRNKHVRERLEHAFYTAEREYGVTRLLDPEGNLNLDSKYSKAHCDMVSPV</sequence>
<dbReference type="AlphaFoldDB" id="A0A3Q0JIR1"/>
<dbReference type="SUPFAM" id="SSF47576">
    <property type="entry name" value="Calponin-homology domain, CH-domain"/>
    <property type="match status" value="1"/>
</dbReference>
<protein>
    <submittedName>
        <fullName evidence="4">Cytospin-A-like</fullName>
    </submittedName>
</protein>
<dbReference type="Proteomes" id="UP000079169">
    <property type="component" value="Unplaced"/>
</dbReference>
<dbReference type="Gene3D" id="1.10.418.10">
    <property type="entry name" value="Calponin-like domain"/>
    <property type="match status" value="1"/>
</dbReference>
<gene>
    <name evidence="4" type="primary">LOC113471793</name>
</gene>